<dbReference type="Gene3D" id="1.10.510.10">
    <property type="entry name" value="Transferase(Phosphotransferase) domain 1"/>
    <property type="match status" value="1"/>
</dbReference>
<evidence type="ECO:0000313" key="8">
    <source>
        <dbReference type="EMBL" id="CCO18507.1"/>
    </source>
</evidence>
<dbReference type="RefSeq" id="XP_007510162.1">
    <property type="nucleotide sequence ID" value="XM_007510100.1"/>
</dbReference>
<dbReference type="AlphaFoldDB" id="K8EJX6"/>
<evidence type="ECO:0000256" key="2">
    <source>
        <dbReference type="ARBA" id="ARBA00022741"/>
    </source>
</evidence>
<dbReference type="InterPro" id="IPR011009">
    <property type="entry name" value="Kinase-like_dom_sf"/>
</dbReference>
<evidence type="ECO:0000256" key="4">
    <source>
        <dbReference type="ARBA" id="ARBA00022840"/>
    </source>
</evidence>
<evidence type="ECO:0000256" key="5">
    <source>
        <dbReference type="PROSITE-ProRule" id="PRU10141"/>
    </source>
</evidence>
<keyword evidence="2 5" id="KW-0547">Nucleotide-binding</keyword>
<proteinExistence type="predicted"/>
<dbReference type="STRING" id="41875.K8EJX6"/>
<dbReference type="PROSITE" id="PS50011">
    <property type="entry name" value="PROTEIN_KINASE_DOM"/>
    <property type="match status" value="1"/>
</dbReference>
<dbReference type="SMART" id="SM00220">
    <property type="entry name" value="S_TKc"/>
    <property type="match status" value="1"/>
</dbReference>
<dbReference type="eggNOG" id="KOG0594">
    <property type="taxonomic scope" value="Eukaryota"/>
</dbReference>
<evidence type="ECO:0000256" key="6">
    <source>
        <dbReference type="SAM" id="MobiDB-lite"/>
    </source>
</evidence>
<dbReference type="GO" id="GO:0004672">
    <property type="term" value="F:protein kinase activity"/>
    <property type="evidence" value="ECO:0007669"/>
    <property type="project" value="InterPro"/>
</dbReference>
<feature type="domain" description="Protein kinase" evidence="7">
    <location>
        <begin position="166"/>
        <end position="485"/>
    </location>
</feature>
<protein>
    <recommendedName>
        <fullName evidence="7">Protein kinase domain-containing protein</fullName>
    </recommendedName>
</protein>
<keyword evidence="1" id="KW-0808">Transferase</keyword>
<dbReference type="OrthoDB" id="10252171at2759"/>
<evidence type="ECO:0000259" key="7">
    <source>
        <dbReference type="PROSITE" id="PS50011"/>
    </source>
</evidence>
<dbReference type="GO" id="GO:0005524">
    <property type="term" value="F:ATP binding"/>
    <property type="evidence" value="ECO:0007669"/>
    <property type="project" value="UniProtKB-UniRule"/>
</dbReference>
<gene>
    <name evidence="8" type="ordered locus">Bathy11g01570</name>
</gene>
<keyword evidence="3" id="KW-0418">Kinase</keyword>
<dbReference type="InterPro" id="IPR000719">
    <property type="entry name" value="Prot_kinase_dom"/>
</dbReference>
<dbReference type="InterPro" id="IPR017441">
    <property type="entry name" value="Protein_kinase_ATP_BS"/>
</dbReference>
<sequence length="644" mass="72635">MGVGLAKRISSSCAFSRHVSRKSSSRTTTLSSSKKKVRKIFIEKRRRRFSASSISVSTTTRMMIEGMENLTTSDIHQQMSHIFDVATGVGLPCTVQNCGDMIYRSTLDPELRRELKPLFTAQGAALLSTLFIFLSITPGALPGYVEYYVVQPIQDRMRKKYSLEDFTLGTKLGQGGFGVVYFATNNETGEPYVLKRADDYGEAEEWMNRRMQIAAWNACAPYVGSWQGEPSKPGAYPPLWLAWKYEGGRTLFEFMKEKDFPYNLEPYLFPDEESYPRTLAVGDPERTAATIRAIMSQCLDLLVQMHGTGIVHRDVKPENLIFDENTQRFKLIDFGGSADLRFGVNYVPKQFIFDPRYAAPEQYIMSTQTPEAPFPPIALALSPVLWQLNLPDRFDMYSLGIMYLQLCFKSLRTDAGVQKLRKDLTASNESLSAWRRANEAKIRDPEAWAILDANDQAGWEFARLLTKKIPRRRISAMTSKFDRFMLNRPSLLKKIDRLIPFPTGQEVNADGTLAYDSFGSWLLFRVARSGTDESGGFTEAQLREFEEDGNPENLEDAKQYLGMVASEELQKYGVSKAFRTISNKDKEIVKVKSASVSYEEGEEGFFDEDEDEEIVAGEKISNSSSNKAKGGVGGLLGNFFSSKR</sequence>
<dbReference type="PROSITE" id="PS00108">
    <property type="entry name" value="PROTEIN_KINASE_ST"/>
    <property type="match status" value="1"/>
</dbReference>
<evidence type="ECO:0000256" key="3">
    <source>
        <dbReference type="ARBA" id="ARBA00022777"/>
    </source>
</evidence>
<accession>K8EJX6</accession>
<name>K8EJX6_9CHLO</name>
<dbReference type="GeneID" id="19012837"/>
<dbReference type="KEGG" id="bpg:Bathy11g01570"/>
<dbReference type="PANTHER" id="PTHR46699">
    <property type="entry name" value="SERINE/THREONINE-PROTEIN KINASE STN8, CHLOROPLASTIC-RELATED"/>
    <property type="match status" value="1"/>
</dbReference>
<dbReference type="Gene3D" id="3.30.200.20">
    <property type="entry name" value="Phosphorylase Kinase, domain 1"/>
    <property type="match status" value="1"/>
</dbReference>
<dbReference type="Pfam" id="PF00069">
    <property type="entry name" value="Pkinase"/>
    <property type="match status" value="1"/>
</dbReference>
<organism evidence="8 9">
    <name type="scientific">Bathycoccus prasinos</name>
    <dbReference type="NCBI Taxonomy" id="41875"/>
    <lineage>
        <taxon>Eukaryota</taxon>
        <taxon>Viridiplantae</taxon>
        <taxon>Chlorophyta</taxon>
        <taxon>Mamiellophyceae</taxon>
        <taxon>Mamiellales</taxon>
        <taxon>Bathycoccaceae</taxon>
        <taxon>Bathycoccus</taxon>
    </lineage>
</organism>
<feature type="region of interest" description="Disordered" evidence="6">
    <location>
        <begin position="619"/>
        <end position="644"/>
    </location>
</feature>
<keyword evidence="9" id="KW-1185">Reference proteome</keyword>
<keyword evidence="4 5" id="KW-0067">ATP-binding</keyword>
<feature type="binding site" evidence="5">
    <location>
        <position position="195"/>
    </location>
    <ligand>
        <name>ATP</name>
        <dbReference type="ChEBI" id="CHEBI:30616"/>
    </ligand>
</feature>
<dbReference type="PANTHER" id="PTHR46699:SF4">
    <property type="entry name" value="SERINE_THREONINE-PROTEIN KINASE STN7, CHLOROPLASTIC"/>
    <property type="match status" value="1"/>
</dbReference>
<evidence type="ECO:0000256" key="1">
    <source>
        <dbReference type="ARBA" id="ARBA00022679"/>
    </source>
</evidence>
<dbReference type="PROSITE" id="PS00107">
    <property type="entry name" value="PROTEIN_KINASE_ATP"/>
    <property type="match status" value="1"/>
</dbReference>
<dbReference type="EMBL" id="FO082268">
    <property type="protein sequence ID" value="CCO18507.1"/>
    <property type="molecule type" value="Genomic_DNA"/>
</dbReference>
<evidence type="ECO:0000313" key="9">
    <source>
        <dbReference type="Proteomes" id="UP000198341"/>
    </source>
</evidence>
<dbReference type="SUPFAM" id="SSF56112">
    <property type="entry name" value="Protein kinase-like (PK-like)"/>
    <property type="match status" value="1"/>
</dbReference>
<dbReference type="Proteomes" id="UP000198341">
    <property type="component" value="Chromosome 11"/>
</dbReference>
<reference evidence="8 9" key="1">
    <citation type="submission" date="2011-10" db="EMBL/GenBank/DDBJ databases">
        <authorList>
            <person name="Genoscope - CEA"/>
        </authorList>
    </citation>
    <scope>NUCLEOTIDE SEQUENCE [LARGE SCALE GENOMIC DNA]</scope>
    <source>
        <strain evidence="8 9">RCC 1105</strain>
    </source>
</reference>
<dbReference type="InterPro" id="IPR008271">
    <property type="entry name" value="Ser/Thr_kinase_AS"/>
</dbReference>